<organism evidence="1 2">
    <name type="scientific">Alteromonas naphthalenivorans</name>
    <dbReference type="NCBI Taxonomy" id="715451"/>
    <lineage>
        <taxon>Bacteria</taxon>
        <taxon>Pseudomonadati</taxon>
        <taxon>Pseudomonadota</taxon>
        <taxon>Gammaproteobacteria</taxon>
        <taxon>Alteromonadales</taxon>
        <taxon>Alteromonadaceae</taxon>
        <taxon>Alteromonas/Salinimonas group</taxon>
        <taxon>Alteromonas</taxon>
    </lineage>
</organism>
<proteinExistence type="predicted"/>
<reference evidence="1 2" key="1">
    <citation type="journal article" date="2011" name="J. Bacteriol.">
        <title>Complete genome sequence of the polycyclic aromatic hydrocarbon-degrading bacterium Alteromonas sp. strain SN2.</title>
        <authorList>
            <person name="Jin H.M."/>
            <person name="Jeong H."/>
            <person name="Moon E.J."/>
            <person name="Math R.K."/>
            <person name="Lee K."/>
            <person name="Kim H.J."/>
            <person name="Jeon C.O."/>
            <person name="Oh T.K."/>
            <person name="Kim J.F."/>
        </authorList>
    </citation>
    <scope>NUCLEOTIDE SEQUENCE [LARGE SCALE GENOMIC DNA]</scope>
    <source>
        <strain evidence="2">JCM 17741 / KACC 18427 / KCTC 11700BP / SN2</strain>
    </source>
</reference>
<dbReference type="HOGENOM" id="CLU_2630308_0_0_6"/>
<keyword evidence="2" id="KW-1185">Reference proteome</keyword>
<gene>
    <name evidence="1" type="ordered locus">ambt_20305</name>
</gene>
<evidence type="ECO:0000313" key="2">
    <source>
        <dbReference type="Proteomes" id="UP000000683"/>
    </source>
</evidence>
<protein>
    <submittedName>
        <fullName evidence="1">Uncharacterized protein</fullName>
    </submittedName>
</protein>
<dbReference type="KEGG" id="alt:ambt_20305"/>
<evidence type="ECO:0000313" key="1">
    <source>
        <dbReference type="EMBL" id="AEF05552.1"/>
    </source>
</evidence>
<dbReference type="Proteomes" id="UP000000683">
    <property type="component" value="Chromosome"/>
</dbReference>
<sequence length="77" mass="8223">MPAKGGLKSEVYKRPGRALEGRGMLSGDSTLIISMTLLVFLDMAIAEGVMPGQQSQISYNPLLHMDINVCASDVGIQ</sequence>
<dbReference type="AlphaFoldDB" id="F5Z6N9"/>
<dbReference type="EMBL" id="CP002339">
    <property type="protein sequence ID" value="AEF05552.1"/>
    <property type="molecule type" value="Genomic_DNA"/>
</dbReference>
<accession>F5Z6N9</accession>
<name>F5Z6N9_ALTNA</name>